<keyword evidence="4" id="KW-0285">Flavoprotein</keyword>
<evidence type="ECO:0000256" key="9">
    <source>
        <dbReference type="ARBA" id="ARBA00023014"/>
    </source>
</evidence>
<organism evidence="12 13">
    <name type="scientific">Arenimonas soli</name>
    <dbReference type="NCBI Taxonomy" id="2269504"/>
    <lineage>
        <taxon>Bacteria</taxon>
        <taxon>Pseudomonadati</taxon>
        <taxon>Pseudomonadota</taxon>
        <taxon>Gammaproteobacteria</taxon>
        <taxon>Lysobacterales</taxon>
        <taxon>Lysobacteraceae</taxon>
        <taxon>Arenimonas</taxon>
    </lineage>
</organism>
<evidence type="ECO:0000256" key="2">
    <source>
        <dbReference type="ARBA" id="ARBA00001966"/>
    </source>
</evidence>
<keyword evidence="13" id="KW-1185">Reference proteome</keyword>
<comment type="similarity">
    <text evidence="3">In the N-terminal section; belongs to the NADH:flavin oxidoreductase/NADH oxidase family.</text>
</comment>
<protein>
    <submittedName>
        <fullName evidence="12">Methylamine</fullName>
    </submittedName>
</protein>
<evidence type="ECO:0000259" key="11">
    <source>
        <dbReference type="Pfam" id="PF07992"/>
    </source>
</evidence>
<comment type="cofactor">
    <cofactor evidence="1">
        <name>FMN</name>
        <dbReference type="ChEBI" id="CHEBI:58210"/>
    </cofactor>
</comment>
<keyword evidence="9" id="KW-0411">Iron-sulfur</keyword>
<proteinExistence type="inferred from homology"/>
<evidence type="ECO:0000256" key="4">
    <source>
        <dbReference type="ARBA" id="ARBA00022630"/>
    </source>
</evidence>
<keyword evidence="5" id="KW-0288">FMN</keyword>
<reference evidence="13" key="1">
    <citation type="journal article" date="2019" name="Int. J. Syst. Evol. Microbiol.">
        <title>The Global Catalogue of Microorganisms (GCM) 10K type strain sequencing project: providing services to taxonomists for standard genome sequencing and annotation.</title>
        <authorList>
            <consortium name="The Broad Institute Genomics Platform"/>
            <consortium name="The Broad Institute Genome Sequencing Center for Infectious Disease"/>
            <person name="Wu L."/>
            <person name="Ma J."/>
        </authorList>
    </citation>
    <scope>NUCLEOTIDE SEQUENCE [LARGE SCALE GENOMIC DNA]</scope>
    <source>
        <strain evidence="13">CGMCC 1.15905</strain>
    </source>
</reference>
<comment type="cofactor">
    <cofactor evidence="2">
        <name>[4Fe-4S] cluster</name>
        <dbReference type="ChEBI" id="CHEBI:49883"/>
    </cofactor>
</comment>
<dbReference type="Proteomes" id="UP000623419">
    <property type="component" value="Unassembled WGS sequence"/>
</dbReference>
<dbReference type="PANTHER" id="PTHR42917:SF2">
    <property type="entry name" value="2,4-DIENOYL-COA REDUCTASE [(2E)-ENOYL-COA-PRODUCING]"/>
    <property type="match status" value="1"/>
</dbReference>
<dbReference type="InterPro" id="IPR037348">
    <property type="entry name" value="TMADH/DMDH_FMN-bd"/>
</dbReference>
<dbReference type="EMBL" id="BMKC01000004">
    <property type="protein sequence ID" value="GGA87714.1"/>
    <property type="molecule type" value="Genomic_DNA"/>
</dbReference>
<keyword evidence="7" id="KW-0560">Oxidoreductase</keyword>
<dbReference type="Pfam" id="PF07992">
    <property type="entry name" value="Pyr_redox_2"/>
    <property type="match status" value="1"/>
</dbReference>
<dbReference type="SUPFAM" id="SSF51971">
    <property type="entry name" value="Nucleotide-binding domain"/>
    <property type="match status" value="1"/>
</dbReference>
<keyword evidence="8" id="KW-0408">Iron</keyword>
<evidence type="ECO:0000256" key="8">
    <source>
        <dbReference type="ARBA" id="ARBA00023004"/>
    </source>
</evidence>
<dbReference type="RefSeq" id="WP_188665695.1">
    <property type="nucleotide sequence ID" value="NZ_BMKC01000004.1"/>
</dbReference>
<dbReference type="PANTHER" id="PTHR42917">
    <property type="entry name" value="2,4-DIENOYL-COA REDUCTASE"/>
    <property type="match status" value="1"/>
</dbReference>
<dbReference type="InterPro" id="IPR001155">
    <property type="entry name" value="OxRdtase_FMN_N"/>
</dbReference>
<dbReference type="Gene3D" id="3.40.50.720">
    <property type="entry name" value="NAD(P)-binding Rossmann-like Domain"/>
    <property type="match status" value="1"/>
</dbReference>
<keyword evidence="6" id="KW-0479">Metal-binding</keyword>
<name>A0ABQ1HT41_9GAMM</name>
<sequence>MRDPRYDPLFEPIRIGPVTAKNRFFQVPHCNGMGHAMPLAHAAMREVKAEGGWAVVSTEECEIHPSSDLTPYVEARLWDDRDIPALALMCEKVHAFGALAAVELTHNGPAASNLFSREVLLAPSHQPTKYGYPHQARAMDKADIRDYRRWHREAAVRGMKAGMDIVYVYAAHDLSLAMHFLQRRRNQRTDEYGGSLENRVRLLHELLEDTRDAVGHRCGVALRFATEEMLGPGGVELAEARDIVAMLAELPDLWDVNVSAWYNDSLPSRFGGEGAQEPFVDFVKKTTSKPVVGVGRFTSPDTMVSQLRRGVIDIIGAARPSIADPFLPRKIEEGRPEDIRECIGCNVCVSGDNTVSPIRCTQNPSMGEEWRKGWHPERIAPARKPAKVLVVGAGPAGLEAARALGQRGFGVSLAEASKELGGRVSREARLPGLAEWARVRDWRLGQINKLPNVATYLDSRLEPADVLEFGAEHVVIATGARWRRDGFGRSHGLGIAGFESNPKVFTPDDLMDGRLPEGEVVVFDDDGGYHATVAAELLAKSGRRVHFVTPEDVVAPWGQFTLEYRHVRKRLAALGVQVHVSKVIASYEGRTLRVEDTWSGEVLELPADAVVSVTARIPDDALFQALGGREAAQGDAGAFSLHRIGDCEAPGLIAHAVYAGHALAQGLGEPEEGGVRFRRHFHHAS</sequence>
<dbReference type="Gene3D" id="3.50.50.60">
    <property type="entry name" value="FAD/NAD(P)-binding domain"/>
    <property type="match status" value="1"/>
</dbReference>
<dbReference type="PRINTS" id="PR00368">
    <property type="entry name" value="FADPNR"/>
</dbReference>
<dbReference type="SUPFAM" id="SSF51395">
    <property type="entry name" value="FMN-linked oxidoreductases"/>
    <property type="match status" value="1"/>
</dbReference>
<feature type="domain" description="FAD/NAD(P)-binding" evidence="11">
    <location>
        <begin position="387"/>
        <end position="627"/>
    </location>
</feature>
<dbReference type="Gene3D" id="3.20.20.70">
    <property type="entry name" value="Aldolase class I"/>
    <property type="match status" value="1"/>
</dbReference>
<evidence type="ECO:0000313" key="13">
    <source>
        <dbReference type="Proteomes" id="UP000623419"/>
    </source>
</evidence>
<dbReference type="InterPro" id="IPR051793">
    <property type="entry name" value="NADH:flavin_oxidoreductase"/>
</dbReference>
<evidence type="ECO:0000313" key="12">
    <source>
        <dbReference type="EMBL" id="GGA87714.1"/>
    </source>
</evidence>
<dbReference type="CDD" id="cd02929">
    <property type="entry name" value="TMADH_HD_FMN"/>
    <property type="match status" value="1"/>
</dbReference>
<dbReference type="SUPFAM" id="SSF51905">
    <property type="entry name" value="FAD/NAD(P)-binding domain"/>
    <property type="match status" value="1"/>
</dbReference>
<dbReference type="InterPro" id="IPR036188">
    <property type="entry name" value="FAD/NAD-bd_sf"/>
</dbReference>
<evidence type="ECO:0000256" key="7">
    <source>
        <dbReference type="ARBA" id="ARBA00023002"/>
    </source>
</evidence>
<evidence type="ECO:0000256" key="5">
    <source>
        <dbReference type="ARBA" id="ARBA00022643"/>
    </source>
</evidence>
<evidence type="ECO:0000256" key="3">
    <source>
        <dbReference type="ARBA" id="ARBA00011048"/>
    </source>
</evidence>
<gene>
    <name evidence="12" type="ORF">GCM10011521_27660</name>
</gene>
<dbReference type="Pfam" id="PF00724">
    <property type="entry name" value="Oxidored_FMN"/>
    <property type="match status" value="1"/>
</dbReference>
<dbReference type="InterPro" id="IPR023753">
    <property type="entry name" value="FAD/NAD-binding_dom"/>
</dbReference>
<evidence type="ECO:0000256" key="1">
    <source>
        <dbReference type="ARBA" id="ARBA00001917"/>
    </source>
</evidence>
<accession>A0ABQ1HT41</accession>
<evidence type="ECO:0000256" key="6">
    <source>
        <dbReference type="ARBA" id="ARBA00022723"/>
    </source>
</evidence>
<dbReference type="InterPro" id="IPR013785">
    <property type="entry name" value="Aldolase_TIM"/>
</dbReference>
<feature type="domain" description="NADH:flavin oxidoreductase/NADH oxidase N-terminal" evidence="10">
    <location>
        <begin position="9"/>
        <end position="337"/>
    </location>
</feature>
<evidence type="ECO:0000259" key="10">
    <source>
        <dbReference type="Pfam" id="PF00724"/>
    </source>
</evidence>
<comment type="caution">
    <text evidence="12">The sequence shown here is derived from an EMBL/GenBank/DDBJ whole genome shotgun (WGS) entry which is preliminary data.</text>
</comment>